<evidence type="ECO:0000313" key="7">
    <source>
        <dbReference type="EMBL" id="KAK3872147.1"/>
    </source>
</evidence>
<feature type="compositionally biased region" description="Polar residues" evidence="4">
    <location>
        <begin position="25"/>
        <end position="59"/>
    </location>
</feature>
<feature type="compositionally biased region" description="Low complexity" evidence="4">
    <location>
        <begin position="950"/>
        <end position="960"/>
    </location>
</feature>
<dbReference type="InterPro" id="IPR042778">
    <property type="entry name" value="ZCWPW1/ZCWPW2"/>
</dbReference>
<evidence type="ECO:0000256" key="2">
    <source>
        <dbReference type="ARBA" id="ARBA00022771"/>
    </source>
</evidence>
<feature type="compositionally biased region" description="Basic and acidic residues" evidence="4">
    <location>
        <begin position="1254"/>
        <end position="1281"/>
    </location>
</feature>
<dbReference type="Pfam" id="PF00855">
    <property type="entry name" value="PWWP"/>
    <property type="match status" value="1"/>
</dbReference>
<dbReference type="PROSITE" id="PS51050">
    <property type="entry name" value="ZF_CW"/>
    <property type="match status" value="1"/>
</dbReference>
<evidence type="ECO:0000256" key="4">
    <source>
        <dbReference type="SAM" id="MobiDB-lite"/>
    </source>
</evidence>
<feature type="compositionally biased region" description="Basic and acidic residues" evidence="4">
    <location>
        <begin position="1342"/>
        <end position="1361"/>
    </location>
</feature>
<dbReference type="PANTHER" id="PTHR15999">
    <property type="entry name" value="ZINC FINGER CW-TYPE PWWP DOMAIN PROTEIN 1"/>
    <property type="match status" value="1"/>
</dbReference>
<feature type="compositionally biased region" description="Basic and acidic residues" evidence="4">
    <location>
        <begin position="1395"/>
        <end position="1413"/>
    </location>
</feature>
<feature type="compositionally biased region" description="Polar residues" evidence="4">
    <location>
        <begin position="150"/>
        <end position="174"/>
    </location>
</feature>
<feature type="compositionally biased region" description="Acidic residues" evidence="4">
    <location>
        <begin position="1231"/>
        <end position="1250"/>
    </location>
</feature>
<evidence type="ECO:0000256" key="3">
    <source>
        <dbReference type="ARBA" id="ARBA00022833"/>
    </source>
</evidence>
<feature type="domain" description="PWWP" evidence="5">
    <location>
        <begin position="765"/>
        <end position="829"/>
    </location>
</feature>
<feature type="compositionally biased region" description="Basic residues" evidence="4">
    <location>
        <begin position="354"/>
        <end position="364"/>
    </location>
</feature>
<feature type="compositionally biased region" description="Low complexity" evidence="4">
    <location>
        <begin position="175"/>
        <end position="188"/>
    </location>
</feature>
<feature type="compositionally biased region" description="Basic and acidic residues" evidence="4">
    <location>
        <begin position="1307"/>
        <end position="1327"/>
    </location>
</feature>
<feature type="compositionally biased region" description="Polar residues" evidence="4">
    <location>
        <begin position="79"/>
        <end position="98"/>
    </location>
</feature>
<feature type="compositionally biased region" description="Polar residues" evidence="4">
    <location>
        <begin position="421"/>
        <end position="440"/>
    </location>
</feature>
<keyword evidence="3" id="KW-0862">Zinc</keyword>
<feature type="compositionally biased region" description="Acidic residues" evidence="4">
    <location>
        <begin position="1374"/>
        <end position="1387"/>
    </location>
</feature>
<dbReference type="PANTHER" id="PTHR15999:SF2">
    <property type="entry name" value="ZINC FINGER CW-TYPE PWWP DOMAIN PROTEIN 1"/>
    <property type="match status" value="1"/>
</dbReference>
<keyword evidence="1" id="KW-0479">Metal-binding</keyword>
<feature type="compositionally biased region" description="Basic and acidic residues" evidence="4">
    <location>
        <begin position="1100"/>
        <end position="1110"/>
    </location>
</feature>
<feature type="compositionally biased region" description="Polar residues" evidence="4">
    <location>
        <begin position="918"/>
        <end position="935"/>
    </location>
</feature>
<dbReference type="SUPFAM" id="SSF63748">
    <property type="entry name" value="Tudor/PWWP/MBT"/>
    <property type="match status" value="1"/>
</dbReference>
<feature type="compositionally biased region" description="Basic and acidic residues" evidence="4">
    <location>
        <begin position="202"/>
        <end position="211"/>
    </location>
</feature>
<feature type="compositionally biased region" description="Polar residues" evidence="4">
    <location>
        <begin position="480"/>
        <end position="495"/>
    </location>
</feature>
<evidence type="ECO:0000313" key="8">
    <source>
        <dbReference type="Proteomes" id="UP001286313"/>
    </source>
</evidence>
<sequence>MDSSQDRLSDGGRMNTWERAKQIQGPYQQTCDQPRFSLSSLFHRASQSHTLQNSTANDENNVDAAMQHESYDLPPGSLHSIQQSNGSNEDINNLTCSNGEAKEEVLATTSVSPSEPLKAVSSHSQPSVPLPIDSRPKKVPTFGSARSKPTHSSSTLAHASNTKSLTAPSQPTVQKFSNSSASKSLTAKKTSEEMCLNTPVTSEKDAKDHNPAGDTQSVITVPGKPVSSGHKLPIKPNFGKVAKGKHPSTTTVKKESSHPIESATIIDKYSSKKRKGFENSKPLPPTKKRATAKQSSLVPLQQVKKELDILQDISNTIDNDLVDFCASLDPSENTDVITGVLAGSSIPNRDQAKQKKNSSLKKRVTGKENSGADKRNKLPAYGSKQNMIKKMGTSTSHQKATEMKNLGAFKGKKKSAKDMSNHSWQETNPKAIPTTETSDDTCSMSNKDWANFFDQVINKNQAEDSEVLVTTTNQSSVQEKFNTLQYRKTTGTSKTRGQEDDTENNSDSCSSSEYASPRLQKLIEKALNMLDTCPNDDVSSDLVAGNLTEVGKNTPPREPKMTTGATRDRDYLLGAVNTSENRNNGGEVELEEDSTNEKSVVVKEKGKSVKKKGTQEKKLKENRVKQMLEGGKKSQLNVKNKLREKKLEEPYRKKKTSMKGTRKMQVKNDVSKEEIAAFMLDYKPSPKTASIKEKVLKTLEDADETVWVQCEECDKWRYLPSTTDPTTLPDRWTCDMLPGENGSCQIPEDDWNLTSETYVYEQYVAGSVVWACIDNMPWWPGIVDIDPDYNVYICFNSNTVPTHYHVTFFGKPVMRAWVTLSNMKPFRKNDTHKTFSNPLLKDKVMLFYLREAVMDAHRALNMDIQLRRKEFAFVTRYTGKLRMKHTISHRQSECTGTSTPNFKTSLNCRNKELKNLVEHSNSSSRNEAMMTTSDTSSVNTENSQQEESENTNSSMENGSSVNSFNSTREDNNIPKKQQSSDIQQGKGNDISGNVEHESSKNSECHTAENFVADAAKIDECITQKLRYTEEQQSKKKTVEQCNDIQKTKHNVFINDDDEECDETEKSKTASHYKIYEQCYETENKNNAYVTEEDGGSSTSRENERGAKYEGGEEESLNKNTARQDLKSTKSKEIESEQGIDMEKGRYNLKKCCTDVEYEKELQDIEENEERDGEENTERHIEEDEERNGEKRIERDIEKDEERNGEERIERDIKEDEERNGEKKVEKHIEEDEKSDIEEGNDMDIEEDEASGIEKSTERIGEEDVERDIKEDEENVEKNTERDIEENEERDIEENEERDMEEDEERDIEVKTERNKEDEERGIERDTEMSLEGDTEMSTVDDTDLKIKNGEESNTEDGKAEEITDDEGALQIDQGDTENESDIEENENEVMNGGRNENDKMNERRNEDMDEKRD</sequence>
<evidence type="ECO:0000256" key="1">
    <source>
        <dbReference type="ARBA" id="ARBA00022723"/>
    </source>
</evidence>
<feature type="region of interest" description="Disordered" evidence="4">
    <location>
        <begin position="1085"/>
        <end position="1147"/>
    </location>
</feature>
<feature type="compositionally biased region" description="Polar residues" evidence="4">
    <location>
        <begin position="893"/>
        <end position="905"/>
    </location>
</feature>
<feature type="compositionally biased region" description="Acidic residues" evidence="4">
    <location>
        <begin position="1163"/>
        <end position="1172"/>
    </location>
</feature>
<feature type="region of interest" description="Disordered" evidence="4">
    <location>
        <begin position="1"/>
        <end position="297"/>
    </location>
</feature>
<evidence type="ECO:0000259" key="5">
    <source>
        <dbReference type="PROSITE" id="PS50812"/>
    </source>
</evidence>
<feature type="region of interest" description="Disordered" evidence="4">
    <location>
        <begin position="347"/>
        <end position="379"/>
    </location>
</feature>
<evidence type="ECO:0000259" key="6">
    <source>
        <dbReference type="PROSITE" id="PS51050"/>
    </source>
</evidence>
<feature type="compositionally biased region" description="Basic and acidic residues" evidence="4">
    <location>
        <begin position="1173"/>
        <end position="1230"/>
    </location>
</feature>
<feature type="compositionally biased region" description="Polar residues" evidence="4">
    <location>
        <begin position="505"/>
        <end position="514"/>
    </location>
</feature>
<feature type="compositionally biased region" description="Polar residues" evidence="4">
    <location>
        <begin position="974"/>
        <end position="986"/>
    </location>
</feature>
<accession>A0AAE1FFP7</accession>
<feature type="compositionally biased region" description="Basic and acidic residues" evidence="4">
    <location>
        <begin position="994"/>
        <end position="1003"/>
    </location>
</feature>
<dbReference type="EMBL" id="JAWQEG010002410">
    <property type="protein sequence ID" value="KAK3872147.1"/>
    <property type="molecule type" value="Genomic_DNA"/>
</dbReference>
<feature type="domain" description="CW-type" evidence="6">
    <location>
        <begin position="701"/>
        <end position="752"/>
    </location>
</feature>
<protein>
    <recommendedName>
        <fullName evidence="9">Zinc finger CW-type PWWP domain protein 1</fullName>
    </recommendedName>
</protein>
<dbReference type="InterPro" id="IPR011124">
    <property type="entry name" value="Znf_CW"/>
</dbReference>
<gene>
    <name evidence="7" type="ORF">Pcinc_022750</name>
</gene>
<reference evidence="7" key="1">
    <citation type="submission" date="2023-10" db="EMBL/GenBank/DDBJ databases">
        <title>Genome assemblies of two species of porcelain crab, Petrolisthes cinctipes and Petrolisthes manimaculis (Anomura: Porcellanidae).</title>
        <authorList>
            <person name="Angst P."/>
        </authorList>
    </citation>
    <scope>NUCLEOTIDE SEQUENCE</scope>
    <source>
        <strain evidence="7">PB745_01</strain>
        <tissue evidence="7">Gill</tissue>
    </source>
</reference>
<feature type="compositionally biased region" description="Basic and acidic residues" evidence="4">
    <location>
        <begin position="1"/>
        <end position="21"/>
    </location>
</feature>
<feature type="region of interest" description="Disordered" evidence="4">
    <location>
        <begin position="577"/>
        <end position="598"/>
    </location>
</feature>
<dbReference type="Proteomes" id="UP001286313">
    <property type="component" value="Unassembled WGS sequence"/>
</dbReference>
<feature type="region of interest" description="Disordered" evidence="4">
    <location>
        <begin position="886"/>
        <end position="905"/>
    </location>
</feature>
<dbReference type="GO" id="GO:0008270">
    <property type="term" value="F:zinc ion binding"/>
    <property type="evidence" value="ECO:0007669"/>
    <property type="project" value="UniProtKB-KW"/>
</dbReference>
<dbReference type="CDD" id="cd20145">
    <property type="entry name" value="PWWP_ZCWPW1"/>
    <property type="match status" value="1"/>
</dbReference>
<dbReference type="Gene3D" id="3.30.40.100">
    <property type="match status" value="1"/>
</dbReference>
<dbReference type="Gene3D" id="2.30.30.140">
    <property type="match status" value="1"/>
</dbReference>
<name>A0AAE1FFP7_PETCI</name>
<evidence type="ECO:0008006" key="9">
    <source>
        <dbReference type="Google" id="ProtNLM"/>
    </source>
</evidence>
<feature type="region of interest" description="Disordered" evidence="4">
    <location>
        <begin position="917"/>
        <end position="1003"/>
    </location>
</feature>
<dbReference type="GO" id="GO:0005634">
    <property type="term" value="C:nucleus"/>
    <property type="evidence" value="ECO:0007669"/>
    <property type="project" value="TreeGrafter"/>
</dbReference>
<feature type="region of interest" description="Disordered" evidence="4">
    <location>
        <begin position="480"/>
        <end position="514"/>
    </location>
</feature>
<dbReference type="Pfam" id="PF07496">
    <property type="entry name" value="zf-CW"/>
    <property type="match status" value="1"/>
</dbReference>
<keyword evidence="8" id="KW-1185">Reference proteome</keyword>
<feature type="region of interest" description="Disordered" evidence="4">
    <location>
        <begin position="1159"/>
        <end position="1413"/>
    </location>
</feature>
<dbReference type="PROSITE" id="PS50812">
    <property type="entry name" value="PWWP"/>
    <property type="match status" value="1"/>
</dbReference>
<organism evidence="7 8">
    <name type="scientific">Petrolisthes cinctipes</name>
    <name type="common">Flat porcelain crab</name>
    <dbReference type="NCBI Taxonomy" id="88211"/>
    <lineage>
        <taxon>Eukaryota</taxon>
        <taxon>Metazoa</taxon>
        <taxon>Ecdysozoa</taxon>
        <taxon>Arthropoda</taxon>
        <taxon>Crustacea</taxon>
        <taxon>Multicrustacea</taxon>
        <taxon>Malacostraca</taxon>
        <taxon>Eumalacostraca</taxon>
        <taxon>Eucarida</taxon>
        <taxon>Decapoda</taxon>
        <taxon>Pleocyemata</taxon>
        <taxon>Anomura</taxon>
        <taxon>Galatheoidea</taxon>
        <taxon>Porcellanidae</taxon>
        <taxon>Petrolisthes</taxon>
    </lineage>
</organism>
<feature type="region of interest" description="Disordered" evidence="4">
    <location>
        <begin position="410"/>
        <end position="440"/>
    </location>
</feature>
<proteinExistence type="predicted"/>
<feature type="compositionally biased region" description="Acidic residues" evidence="4">
    <location>
        <begin position="1328"/>
        <end position="1341"/>
    </location>
</feature>
<feature type="compositionally biased region" description="Acidic residues" evidence="4">
    <location>
        <begin position="1282"/>
        <end position="1306"/>
    </location>
</feature>
<keyword evidence="2" id="KW-0863">Zinc-finger</keyword>
<dbReference type="InterPro" id="IPR000313">
    <property type="entry name" value="PWWP_dom"/>
</dbReference>
<feature type="compositionally biased region" description="Basic and acidic residues" evidence="4">
    <location>
        <begin position="1121"/>
        <end position="1147"/>
    </location>
</feature>
<comment type="caution">
    <text evidence="7">The sequence shown here is derived from an EMBL/GenBank/DDBJ whole genome shotgun (WGS) entry which is preliminary data.</text>
</comment>